<evidence type="ECO:0000313" key="3">
    <source>
        <dbReference type="Proteomes" id="UP001234989"/>
    </source>
</evidence>
<proteinExistence type="predicted"/>
<keyword evidence="3" id="KW-1185">Reference proteome</keyword>
<feature type="compositionally biased region" description="Basic and acidic residues" evidence="1">
    <location>
        <begin position="1"/>
        <end position="15"/>
    </location>
</feature>
<name>A0AAF0PSH4_SOLVR</name>
<organism evidence="2 3">
    <name type="scientific">Solanum verrucosum</name>
    <dbReference type="NCBI Taxonomy" id="315347"/>
    <lineage>
        <taxon>Eukaryota</taxon>
        <taxon>Viridiplantae</taxon>
        <taxon>Streptophyta</taxon>
        <taxon>Embryophyta</taxon>
        <taxon>Tracheophyta</taxon>
        <taxon>Spermatophyta</taxon>
        <taxon>Magnoliopsida</taxon>
        <taxon>eudicotyledons</taxon>
        <taxon>Gunneridae</taxon>
        <taxon>Pentapetalae</taxon>
        <taxon>asterids</taxon>
        <taxon>lamiids</taxon>
        <taxon>Solanales</taxon>
        <taxon>Solanaceae</taxon>
        <taxon>Solanoideae</taxon>
        <taxon>Solaneae</taxon>
        <taxon>Solanum</taxon>
    </lineage>
</organism>
<reference evidence="2" key="1">
    <citation type="submission" date="2023-08" db="EMBL/GenBank/DDBJ databases">
        <title>A de novo genome assembly of Solanum verrucosum Schlechtendal, a Mexican diploid species geographically isolated from the other diploid A-genome species in potato relatives.</title>
        <authorList>
            <person name="Hosaka K."/>
        </authorList>
    </citation>
    <scope>NUCLEOTIDE SEQUENCE</scope>
    <source>
        <tissue evidence="2">Young leaves</tissue>
    </source>
</reference>
<dbReference type="Proteomes" id="UP001234989">
    <property type="component" value="Chromosome 1"/>
</dbReference>
<feature type="region of interest" description="Disordered" evidence="1">
    <location>
        <begin position="1"/>
        <end position="35"/>
    </location>
</feature>
<accession>A0AAF0PSH4</accession>
<evidence type="ECO:0000256" key="1">
    <source>
        <dbReference type="SAM" id="MobiDB-lite"/>
    </source>
</evidence>
<dbReference type="EMBL" id="CP133612">
    <property type="protein sequence ID" value="WMV10304.1"/>
    <property type="molecule type" value="Genomic_DNA"/>
</dbReference>
<evidence type="ECO:0000313" key="2">
    <source>
        <dbReference type="EMBL" id="WMV10304.1"/>
    </source>
</evidence>
<dbReference type="AlphaFoldDB" id="A0AAF0PSH4"/>
<protein>
    <submittedName>
        <fullName evidence="2">Uncharacterized protein</fullName>
    </submittedName>
</protein>
<sequence length="184" mass="20087">MSSGGDSDRHREHLGVSHTKQAKKKKSRRPIDPEDIAGSISSALERINHDTHILVVPFGTADLRQYYPNYRRPVGASSTAHAMPSVRYEDLPLHVIRRGRPLLAGTPSPTSASPKLSTMRIRDSSSEQSYAMAGTPLLTQFYVHPDVSPLSIATPSATPDEMLPLVPGQKDKLGRVMIEPDGSL</sequence>
<gene>
    <name evidence="2" type="ORF">MTR67_003689</name>
</gene>